<reference evidence="5 6" key="1">
    <citation type="submission" date="2018-08" db="EMBL/GenBank/DDBJ databases">
        <title>A genome reference for cultivated species of the human gut microbiota.</title>
        <authorList>
            <person name="Zou Y."/>
            <person name="Xue W."/>
            <person name="Luo G."/>
        </authorList>
    </citation>
    <scope>NUCLEOTIDE SEQUENCE [LARGE SCALE GENOMIC DNA]</scope>
    <source>
        <strain evidence="5 6">AF24-29</strain>
    </source>
</reference>
<evidence type="ECO:0000256" key="4">
    <source>
        <dbReference type="RuleBase" id="RU000535"/>
    </source>
</evidence>
<evidence type="ECO:0000313" key="5">
    <source>
        <dbReference type="EMBL" id="RGR75920.1"/>
    </source>
</evidence>
<comment type="function">
    <text evidence="3 4">Together with the chaperonin GroEL, plays an essential role in assisting protein folding. The GroEL-GroES system forms a nano-cage that allows encapsulation of the non-native substrate proteins and provides a physical environment optimized to promote and accelerate protein folding. GroES binds to the apical surface of the GroEL ring, thereby capping the opening of the GroEL channel.</text>
</comment>
<dbReference type="SUPFAM" id="SSF50129">
    <property type="entry name" value="GroES-like"/>
    <property type="match status" value="1"/>
</dbReference>
<gene>
    <name evidence="3" type="primary">groES</name>
    <name evidence="3" type="synonym">groS</name>
    <name evidence="5" type="ORF">DWY25_04050</name>
</gene>
<dbReference type="InterPro" id="IPR011032">
    <property type="entry name" value="GroES-like_sf"/>
</dbReference>
<evidence type="ECO:0000256" key="3">
    <source>
        <dbReference type="HAMAP-Rule" id="MF_00580"/>
    </source>
</evidence>
<keyword evidence="6" id="KW-1185">Reference proteome</keyword>
<dbReference type="EMBL" id="QRUP01000003">
    <property type="protein sequence ID" value="RGR75920.1"/>
    <property type="molecule type" value="Genomic_DNA"/>
</dbReference>
<dbReference type="CDD" id="cd00320">
    <property type="entry name" value="cpn10"/>
    <property type="match status" value="1"/>
</dbReference>
<dbReference type="Proteomes" id="UP000284178">
    <property type="component" value="Unassembled WGS sequence"/>
</dbReference>
<dbReference type="GO" id="GO:0005524">
    <property type="term" value="F:ATP binding"/>
    <property type="evidence" value="ECO:0007669"/>
    <property type="project" value="InterPro"/>
</dbReference>
<dbReference type="GO" id="GO:0051087">
    <property type="term" value="F:protein-folding chaperone binding"/>
    <property type="evidence" value="ECO:0007669"/>
    <property type="project" value="TreeGrafter"/>
</dbReference>
<dbReference type="InterPro" id="IPR037124">
    <property type="entry name" value="Chaperonin_GroES_sf"/>
</dbReference>
<comment type="caution">
    <text evidence="5">The sequence shown here is derived from an EMBL/GenBank/DDBJ whole genome shotgun (WGS) entry which is preliminary data.</text>
</comment>
<dbReference type="GO" id="GO:0005737">
    <property type="term" value="C:cytoplasm"/>
    <property type="evidence" value="ECO:0007669"/>
    <property type="project" value="UniProtKB-SubCell"/>
</dbReference>
<keyword evidence="3" id="KW-0963">Cytoplasm</keyword>
<dbReference type="GeneID" id="83014578"/>
<protein>
    <recommendedName>
        <fullName evidence="3">Co-chaperonin GroES</fullName>
    </recommendedName>
    <alternativeName>
        <fullName evidence="3">10 kDa chaperonin</fullName>
    </alternativeName>
    <alternativeName>
        <fullName evidence="3">Chaperonin-10</fullName>
        <shortName evidence="3">Cpn10</shortName>
    </alternativeName>
</protein>
<dbReference type="SMART" id="SM00883">
    <property type="entry name" value="Cpn10"/>
    <property type="match status" value="1"/>
</dbReference>
<dbReference type="InterPro" id="IPR020818">
    <property type="entry name" value="Chaperonin_GroES"/>
</dbReference>
<dbReference type="RefSeq" id="WP_006057763.1">
    <property type="nucleotide sequence ID" value="NZ_CABJCV010000003.1"/>
</dbReference>
<dbReference type="NCBIfam" id="NF001531">
    <property type="entry name" value="PRK00364.2-2"/>
    <property type="match status" value="1"/>
</dbReference>
<dbReference type="PRINTS" id="PR00297">
    <property type="entry name" value="CHAPERONIN10"/>
</dbReference>
<dbReference type="PANTHER" id="PTHR10772:SF63">
    <property type="entry name" value="20 KDA CHAPERONIN, CHLOROPLASTIC"/>
    <property type="match status" value="1"/>
</dbReference>
<dbReference type="AlphaFoldDB" id="A0A412G507"/>
<dbReference type="GO" id="GO:0046872">
    <property type="term" value="F:metal ion binding"/>
    <property type="evidence" value="ECO:0007669"/>
    <property type="project" value="TreeGrafter"/>
</dbReference>
<organism evidence="5 6">
    <name type="scientific">Holdemania filiformis</name>
    <dbReference type="NCBI Taxonomy" id="61171"/>
    <lineage>
        <taxon>Bacteria</taxon>
        <taxon>Bacillati</taxon>
        <taxon>Bacillota</taxon>
        <taxon>Erysipelotrichia</taxon>
        <taxon>Erysipelotrichales</taxon>
        <taxon>Erysipelotrichaceae</taxon>
        <taxon>Holdemania</taxon>
    </lineage>
</organism>
<proteinExistence type="inferred from homology"/>
<evidence type="ECO:0000256" key="1">
    <source>
        <dbReference type="ARBA" id="ARBA00006975"/>
    </source>
</evidence>
<comment type="similarity">
    <text evidence="1 3 4">Belongs to the GroES chaperonin family.</text>
</comment>
<sequence length="93" mass="10362">MIRPCNDFVLLEKEKAEEKTASGIILTDKNTEKPTVGKVLAVNNGHEVDGKHVECCVKVNDRVIYEKYGGTEVKIDGQEYLLVPESKIMAVIE</sequence>
<dbReference type="PANTHER" id="PTHR10772">
    <property type="entry name" value="10 KDA HEAT SHOCK PROTEIN"/>
    <property type="match status" value="1"/>
</dbReference>
<dbReference type="Gene3D" id="2.30.33.40">
    <property type="entry name" value="GroES chaperonin"/>
    <property type="match status" value="1"/>
</dbReference>
<dbReference type="GO" id="GO:0044183">
    <property type="term" value="F:protein folding chaperone"/>
    <property type="evidence" value="ECO:0007669"/>
    <property type="project" value="InterPro"/>
</dbReference>
<keyword evidence="2 3" id="KW-0143">Chaperone</keyword>
<accession>A0A412G507</accession>
<dbReference type="HAMAP" id="MF_00580">
    <property type="entry name" value="CH10"/>
    <property type="match status" value="1"/>
</dbReference>
<dbReference type="GO" id="GO:0051082">
    <property type="term" value="F:unfolded protein binding"/>
    <property type="evidence" value="ECO:0007669"/>
    <property type="project" value="TreeGrafter"/>
</dbReference>
<comment type="subunit">
    <text evidence="3">Heptamer of 7 subunits arranged in a ring. Interacts with the chaperonin GroEL.</text>
</comment>
<dbReference type="Pfam" id="PF00166">
    <property type="entry name" value="Cpn10"/>
    <property type="match status" value="1"/>
</dbReference>
<evidence type="ECO:0000256" key="2">
    <source>
        <dbReference type="ARBA" id="ARBA00023186"/>
    </source>
</evidence>
<name>A0A412G507_9FIRM</name>
<evidence type="ECO:0000313" key="6">
    <source>
        <dbReference type="Proteomes" id="UP000284178"/>
    </source>
</evidence>
<comment type="subcellular location">
    <subcellularLocation>
        <location evidence="3">Cytoplasm</location>
    </subcellularLocation>
</comment>
<dbReference type="FunFam" id="2.30.33.40:FF:000001">
    <property type="entry name" value="10 kDa chaperonin"/>
    <property type="match status" value="1"/>
</dbReference>